<dbReference type="AlphaFoldDB" id="A0ABD3MWM3"/>
<sequence>MLEIPDPRLFAGDLLFLLIINFLLQIASEVSTTEFWMNGGFNQSVTMPTTLLGVMVRDSKMSIAWTLSALWNRSYSYSSVSDDKTAIKVALQVWVDYCSLRILLELGSSIGFTHSMIDIWSLGMEVWYTAIIMAFFRWAYSRMSFFR</sequence>
<evidence type="ECO:0000313" key="4">
    <source>
        <dbReference type="Proteomes" id="UP001530293"/>
    </source>
</evidence>
<name>A0ABD3MWM3_9STRA</name>
<gene>
    <name evidence="3" type="ORF">ACHAWU_003413</name>
</gene>
<keyword evidence="1" id="KW-0812">Transmembrane</keyword>
<keyword evidence="1" id="KW-0472">Membrane</keyword>
<evidence type="ECO:0000313" key="3">
    <source>
        <dbReference type="EMBL" id="KAL3766657.1"/>
    </source>
</evidence>
<keyword evidence="4" id="KW-1185">Reference proteome</keyword>
<dbReference type="Proteomes" id="UP001530293">
    <property type="component" value="Unassembled WGS sequence"/>
</dbReference>
<proteinExistence type="predicted"/>
<protein>
    <submittedName>
        <fullName evidence="3">Uncharacterized protein</fullName>
    </submittedName>
</protein>
<feature type="signal peptide" evidence="2">
    <location>
        <begin position="1"/>
        <end position="29"/>
    </location>
</feature>
<feature type="transmembrane region" description="Helical" evidence="1">
    <location>
        <begin position="119"/>
        <end position="140"/>
    </location>
</feature>
<accession>A0ABD3MWM3</accession>
<evidence type="ECO:0000256" key="1">
    <source>
        <dbReference type="SAM" id="Phobius"/>
    </source>
</evidence>
<keyword evidence="1" id="KW-1133">Transmembrane helix</keyword>
<keyword evidence="2" id="KW-0732">Signal</keyword>
<dbReference type="EMBL" id="JALLBG020000082">
    <property type="protein sequence ID" value="KAL3766657.1"/>
    <property type="molecule type" value="Genomic_DNA"/>
</dbReference>
<evidence type="ECO:0000256" key="2">
    <source>
        <dbReference type="SAM" id="SignalP"/>
    </source>
</evidence>
<comment type="caution">
    <text evidence="3">The sequence shown here is derived from an EMBL/GenBank/DDBJ whole genome shotgun (WGS) entry which is preliminary data.</text>
</comment>
<reference evidence="3 4" key="1">
    <citation type="submission" date="2024-10" db="EMBL/GenBank/DDBJ databases">
        <title>Updated reference genomes for cyclostephanoid diatoms.</title>
        <authorList>
            <person name="Roberts W.R."/>
            <person name="Alverson A.J."/>
        </authorList>
    </citation>
    <scope>NUCLEOTIDE SEQUENCE [LARGE SCALE GENOMIC DNA]</scope>
    <source>
        <strain evidence="3 4">AJA232-27</strain>
    </source>
</reference>
<feature type="chain" id="PRO_5044821564" evidence="2">
    <location>
        <begin position="30"/>
        <end position="147"/>
    </location>
</feature>
<organism evidence="3 4">
    <name type="scientific">Discostella pseudostelligera</name>
    <dbReference type="NCBI Taxonomy" id="259834"/>
    <lineage>
        <taxon>Eukaryota</taxon>
        <taxon>Sar</taxon>
        <taxon>Stramenopiles</taxon>
        <taxon>Ochrophyta</taxon>
        <taxon>Bacillariophyta</taxon>
        <taxon>Coscinodiscophyceae</taxon>
        <taxon>Thalassiosirophycidae</taxon>
        <taxon>Stephanodiscales</taxon>
        <taxon>Stephanodiscaceae</taxon>
        <taxon>Discostella</taxon>
    </lineage>
</organism>